<comment type="caution">
    <text evidence="8">The sequence shown here is derived from an EMBL/GenBank/DDBJ whole genome shotgun (WGS) entry which is preliminary data.</text>
</comment>
<comment type="subcellular location">
    <subcellularLocation>
        <location evidence="1">Membrane</location>
        <topology evidence="1">Multi-pass membrane protein</topology>
    </subcellularLocation>
</comment>
<evidence type="ECO:0000313" key="9">
    <source>
        <dbReference type="Proteomes" id="UP000051295"/>
    </source>
</evidence>
<dbReference type="RefSeq" id="WP_057794325.1">
    <property type="nucleotide sequence ID" value="NZ_LAXJ01000016.1"/>
</dbReference>
<gene>
    <name evidence="8" type="ORF">XM53_13910</name>
</gene>
<evidence type="ECO:0000256" key="2">
    <source>
        <dbReference type="ARBA" id="ARBA00022676"/>
    </source>
</evidence>
<dbReference type="InterPro" id="IPR029044">
    <property type="entry name" value="Nucleotide-diphossugar_trans"/>
</dbReference>
<keyword evidence="5 7" id="KW-1133">Transmembrane helix</keyword>
<evidence type="ECO:0000256" key="1">
    <source>
        <dbReference type="ARBA" id="ARBA00004141"/>
    </source>
</evidence>
<dbReference type="Pfam" id="PF13641">
    <property type="entry name" value="Glyco_tranf_2_3"/>
    <property type="match status" value="1"/>
</dbReference>
<dbReference type="Gene3D" id="3.90.550.10">
    <property type="entry name" value="Spore Coat Polysaccharide Biosynthesis Protein SpsA, Chain A"/>
    <property type="match status" value="1"/>
</dbReference>
<dbReference type="PATRIC" id="fig|1641875.4.peg.579"/>
<dbReference type="GO" id="GO:0006011">
    <property type="term" value="P:UDP-alpha-D-glucose metabolic process"/>
    <property type="evidence" value="ECO:0007669"/>
    <property type="project" value="InterPro"/>
</dbReference>
<proteinExistence type="predicted"/>
<reference evidence="8 9" key="1">
    <citation type="submission" date="2015-04" db="EMBL/GenBank/DDBJ databases">
        <title>The draft genome sequence of Roseovarius sp.R12b.</title>
        <authorList>
            <person name="Li G."/>
            <person name="Lai Q."/>
            <person name="Shao Z."/>
            <person name="Yan P."/>
        </authorList>
    </citation>
    <scope>NUCLEOTIDE SEQUENCE [LARGE SCALE GENOMIC DNA]</scope>
    <source>
        <strain evidence="8 9">R12B</strain>
    </source>
</reference>
<dbReference type="CDD" id="cd06421">
    <property type="entry name" value="CESA_CelA_like"/>
    <property type="match status" value="1"/>
</dbReference>
<dbReference type="PANTHER" id="PTHR43867:SF2">
    <property type="entry name" value="CELLULOSE SYNTHASE CATALYTIC SUBUNIT A [UDP-FORMING]"/>
    <property type="match status" value="1"/>
</dbReference>
<feature type="transmembrane region" description="Helical" evidence="7">
    <location>
        <begin position="376"/>
        <end position="398"/>
    </location>
</feature>
<feature type="transmembrane region" description="Helical" evidence="7">
    <location>
        <begin position="12"/>
        <end position="31"/>
    </location>
</feature>
<evidence type="ECO:0000256" key="6">
    <source>
        <dbReference type="ARBA" id="ARBA00023136"/>
    </source>
</evidence>
<organism evidence="8 9">
    <name type="scientific">Roseovarius atlanticus</name>
    <dbReference type="NCBI Taxonomy" id="1641875"/>
    <lineage>
        <taxon>Bacteria</taxon>
        <taxon>Pseudomonadati</taxon>
        <taxon>Pseudomonadota</taxon>
        <taxon>Alphaproteobacteria</taxon>
        <taxon>Rhodobacterales</taxon>
        <taxon>Roseobacteraceae</taxon>
        <taxon>Roseovarius</taxon>
    </lineage>
</organism>
<feature type="transmembrane region" description="Helical" evidence="7">
    <location>
        <begin position="76"/>
        <end position="97"/>
    </location>
</feature>
<dbReference type="AlphaFoldDB" id="A0A0T5NSB7"/>
<dbReference type="OrthoDB" id="9806824at2"/>
<evidence type="ECO:0000256" key="7">
    <source>
        <dbReference type="SAM" id="Phobius"/>
    </source>
</evidence>
<dbReference type="InterPro" id="IPR003919">
    <property type="entry name" value="Cell_synth_A"/>
</dbReference>
<dbReference type="GO" id="GO:0005886">
    <property type="term" value="C:plasma membrane"/>
    <property type="evidence" value="ECO:0007669"/>
    <property type="project" value="TreeGrafter"/>
</dbReference>
<evidence type="ECO:0000256" key="4">
    <source>
        <dbReference type="ARBA" id="ARBA00022692"/>
    </source>
</evidence>
<evidence type="ECO:0000256" key="5">
    <source>
        <dbReference type="ARBA" id="ARBA00022989"/>
    </source>
</evidence>
<dbReference type="PRINTS" id="PR01439">
    <property type="entry name" value="CELLSNTHASEA"/>
</dbReference>
<feature type="transmembrane region" description="Helical" evidence="7">
    <location>
        <begin position="515"/>
        <end position="538"/>
    </location>
</feature>
<sequence>MLPNLYLGDMGASLMHVIPILGLALILPYVIDRQDTHHRIFLFVIAIIFAIRYAWWRTTETIAPVGWTIDFLASGLLLGLELMAIVSSISAFFILMLHRDRSPDADRNAGWWGDTPPKVAILIATYNEELEVLERTIIGSKALRHPAKEVMVLDDGRRDWLRDYCEKEGVTYIRRPDNKHAKAGNINHTLQVLWARETPPDYVAVLDADFVPHRGFLSRTLALFHDPAVGLVQTPQHFFNADPIQHNLGISRSYPDEQRFFFDDMQPSRDGWGVAFCCGTSSIMRLDALKDIGGFPTDSITEDYMITLCLQNAGWHTAYLNEPLTEGLAPEGLKEYVTQRSRWCLGMMQIARSRVGPFRKNGLRLRDRWSVIDASLYWITTFPFRVAAMIFPLLYWYGNITVVDASPADVISYFGCFFAWNLMAINLMSRGNVVPILTDVSQLLGALPITRAAFTGLVQPRGHPFSVTAKGGDRSRIVVQWNMLAPFAILLGLTIVGLLLGIVTDRFAFNDAGEGKWVILFWTIYNMIVLTLTIIACVELPRRERHVADTPERVTFTSGEVSKRMWVTSLTQDTARVRGGHFDVGTYGKIDLPGVGELPVFVLAQTADGMRVELMPDEEQRDALFMKFYTEDNTPGISVVNTWNMLGDMARRISRISRDRTARKGTTLDRRD</sequence>
<accession>A0A0T5NSB7</accession>
<keyword evidence="9" id="KW-1185">Reference proteome</keyword>
<dbReference type="GO" id="GO:0035438">
    <property type="term" value="F:cyclic-di-GMP binding"/>
    <property type="evidence" value="ECO:0007669"/>
    <property type="project" value="InterPro"/>
</dbReference>
<dbReference type="Proteomes" id="UP000051295">
    <property type="component" value="Unassembled WGS sequence"/>
</dbReference>
<dbReference type="PANTHER" id="PTHR43867">
    <property type="entry name" value="CELLULOSE SYNTHASE CATALYTIC SUBUNIT A [UDP-FORMING]"/>
    <property type="match status" value="1"/>
</dbReference>
<keyword evidence="6 7" id="KW-0472">Membrane</keyword>
<protein>
    <submittedName>
        <fullName evidence="8">Curdlan synthase</fullName>
    </submittedName>
</protein>
<dbReference type="EMBL" id="LAXJ01000016">
    <property type="protein sequence ID" value="KRS11802.1"/>
    <property type="molecule type" value="Genomic_DNA"/>
</dbReference>
<name>A0A0T5NSB7_9RHOB</name>
<dbReference type="InterPro" id="IPR050321">
    <property type="entry name" value="Glycosyltr_2/OpgH_subfam"/>
</dbReference>
<evidence type="ECO:0000256" key="3">
    <source>
        <dbReference type="ARBA" id="ARBA00022679"/>
    </source>
</evidence>
<feature type="transmembrane region" description="Helical" evidence="7">
    <location>
        <begin position="40"/>
        <end position="56"/>
    </location>
</feature>
<keyword evidence="4 7" id="KW-0812">Transmembrane</keyword>
<dbReference type="GO" id="GO:0016759">
    <property type="term" value="F:cellulose synthase activity"/>
    <property type="evidence" value="ECO:0007669"/>
    <property type="project" value="InterPro"/>
</dbReference>
<feature type="transmembrane region" description="Helical" evidence="7">
    <location>
        <begin position="484"/>
        <end position="503"/>
    </location>
</feature>
<dbReference type="SUPFAM" id="SSF53448">
    <property type="entry name" value="Nucleotide-diphospho-sugar transferases"/>
    <property type="match status" value="1"/>
</dbReference>
<feature type="transmembrane region" description="Helical" evidence="7">
    <location>
        <begin position="410"/>
        <end position="428"/>
    </location>
</feature>
<keyword evidence="2" id="KW-0328">Glycosyltransferase</keyword>
<keyword evidence="3" id="KW-0808">Transferase</keyword>
<dbReference type="STRING" id="1641875.XM53_13910"/>
<evidence type="ECO:0000313" key="8">
    <source>
        <dbReference type="EMBL" id="KRS11802.1"/>
    </source>
</evidence>